<sequence>MNINIKNLLPKGWRLIIMAHSFGVLTVDDEESLCRIISRKLQKSGYRTFEAVSGQAALQMMEKEDIDVVILDYMLPDLTGIQILQQIKSEFPHIEVIMLTAYGNVENAVHAMRLGAFDYLNKPSELELIKDIVGKACESKRLQLENRELKEQLASASDHEDLVFESGKMKQIRKLLHKVKETDASILILGESGVGKTALSKWIHEHSRRKDKPFVSINCAAIPDSLLESELFGYQKGAFTGATETRAGKFEAADGGTIFLDEIGEMPLAMQAKLLHIIEEKTFMKLGSNSYRSVDVRIITATNKEIRKLVQEGRFRQDLYYRLNLVELEVPPLRERLEDIPPMIVRYIRKLNEKYGKTVSLSDDTVEALAAREWPGNIRELLNTLERLHIVSSGVVRLNDVSGTLIFPGGREQSGVAAEKRTDGDMNLQKALEEIEEGMIAKALEQVGGNQTRAADLLGISRHTLIYKMKKMR</sequence>
<evidence type="ECO:0000259" key="8">
    <source>
        <dbReference type="PROSITE" id="PS50110"/>
    </source>
</evidence>
<dbReference type="SMART" id="SM00382">
    <property type="entry name" value="AAA"/>
    <property type="match status" value="1"/>
</dbReference>
<dbReference type="InterPro" id="IPR002197">
    <property type="entry name" value="HTH_Fis"/>
</dbReference>
<dbReference type="PANTHER" id="PTHR32071">
    <property type="entry name" value="TRANSCRIPTIONAL REGULATORY PROTEIN"/>
    <property type="match status" value="1"/>
</dbReference>
<evidence type="ECO:0000313" key="9">
    <source>
        <dbReference type="EMBL" id="TBL80995.1"/>
    </source>
</evidence>
<evidence type="ECO:0000256" key="4">
    <source>
        <dbReference type="ARBA" id="ARBA00023125"/>
    </source>
</evidence>
<dbReference type="InterPro" id="IPR009057">
    <property type="entry name" value="Homeodomain-like_sf"/>
</dbReference>
<dbReference type="GO" id="GO:0000160">
    <property type="term" value="P:phosphorelay signal transduction system"/>
    <property type="evidence" value="ECO:0007669"/>
    <property type="project" value="InterPro"/>
</dbReference>
<dbReference type="EMBL" id="SIRE01000003">
    <property type="protein sequence ID" value="TBL80995.1"/>
    <property type="molecule type" value="Genomic_DNA"/>
</dbReference>
<dbReference type="OrthoDB" id="9771372at2"/>
<organism evidence="9 10">
    <name type="scientific">Paenibacillus thalictri</name>
    <dbReference type="NCBI Taxonomy" id="2527873"/>
    <lineage>
        <taxon>Bacteria</taxon>
        <taxon>Bacillati</taxon>
        <taxon>Bacillota</taxon>
        <taxon>Bacilli</taxon>
        <taxon>Bacillales</taxon>
        <taxon>Paenibacillaceae</taxon>
        <taxon>Paenibacillus</taxon>
    </lineage>
</organism>
<dbReference type="AlphaFoldDB" id="A0A4Q9DX99"/>
<evidence type="ECO:0000256" key="5">
    <source>
        <dbReference type="ARBA" id="ARBA00023163"/>
    </source>
</evidence>
<dbReference type="PROSITE" id="PS50110">
    <property type="entry name" value="RESPONSE_REGULATORY"/>
    <property type="match status" value="1"/>
</dbReference>
<dbReference type="SUPFAM" id="SSF52172">
    <property type="entry name" value="CheY-like"/>
    <property type="match status" value="1"/>
</dbReference>
<dbReference type="SUPFAM" id="SSF52540">
    <property type="entry name" value="P-loop containing nucleoside triphosphate hydrolases"/>
    <property type="match status" value="1"/>
</dbReference>
<dbReference type="InterPro" id="IPR025944">
    <property type="entry name" value="Sigma_54_int_dom_CS"/>
</dbReference>
<dbReference type="PRINTS" id="PR01590">
    <property type="entry name" value="HTHFIS"/>
</dbReference>
<evidence type="ECO:0000256" key="3">
    <source>
        <dbReference type="ARBA" id="ARBA00023015"/>
    </source>
</evidence>
<keyword evidence="4" id="KW-0238">DNA-binding</keyword>
<evidence type="ECO:0000256" key="6">
    <source>
        <dbReference type="PROSITE-ProRule" id="PRU00169"/>
    </source>
</evidence>
<dbReference type="CDD" id="cd00009">
    <property type="entry name" value="AAA"/>
    <property type="match status" value="1"/>
</dbReference>
<dbReference type="InterPro" id="IPR025662">
    <property type="entry name" value="Sigma_54_int_dom_ATP-bd_1"/>
</dbReference>
<keyword evidence="3" id="KW-0805">Transcription regulation</keyword>
<evidence type="ECO:0000256" key="2">
    <source>
        <dbReference type="ARBA" id="ARBA00022840"/>
    </source>
</evidence>
<accession>A0A4Q9DX99</accession>
<protein>
    <submittedName>
        <fullName evidence="9">Sigma-54-dependent Fis family transcriptional regulator</fullName>
    </submittedName>
</protein>
<evidence type="ECO:0000256" key="1">
    <source>
        <dbReference type="ARBA" id="ARBA00022741"/>
    </source>
</evidence>
<reference evidence="9 10" key="1">
    <citation type="submission" date="2019-02" db="EMBL/GenBank/DDBJ databases">
        <title>Paenibacillus sp. nov., isolated from surface-sterilized tissue of Thalictrum simplex L.</title>
        <authorList>
            <person name="Tuo L."/>
        </authorList>
    </citation>
    <scope>NUCLEOTIDE SEQUENCE [LARGE SCALE GENOMIC DNA]</scope>
    <source>
        <strain evidence="9 10">N2SHLJ1</strain>
    </source>
</reference>
<proteinExistence type="predicted"/>
<dbReference type="GO" id="GO:0043565">
    <property type="term" value="F:sequence-specific DNA binding"/>
    <property type="evidence" value="ECO:0007669"/>
    <property type="project" value="InterPro"/>
</dbReference>
<dbReference type="Gene3D" id="3.40.50.300">
    <property type="entry name" value="P-loop containing nucleotide triphosphate hydrolases"/>
    <property type="match status" value="1"/>
</dbReference>
<dbReference type="Gene3D" id="1.10.8.60">
    <property type="match status" value="1"/>
</dbReference>
<dbReference type="InterPro" id="IPR027417">
    <property type="entry name" value="P-loop_NTPase"/>
</dbReference>
<dbReference type="RefSeq" id="WP_131011709.1">
    <property type="nucleotide sequence ID" value="NZ_SIRE01000003.1"/>
</dbReference>
<dbReference type="Pfam" id="PF00158">
    <property type="entry name" value="Sigma54_activat"/>
    <property type="match status" value="1"/>
</dbReference>
<keyword evidence="5" id="KW-0804">Transcription</keyword>
<keyword evidence="6" id="KW-0597">Phosphoprotein</keyword>
<name>A0A4Q9DX99_9BACL</name>
<dbReference type="PROSITE" id="PS00688">
    <property type="entry name" value="SIGMA54_INTERACT_3"/>
    <property type="match status" value="1"/>
</dbReference>
<feature type="modified residue" description="4-aspartylphosphate" evidence="6">
    <location>
        <position position="72"/>
    </location>
</feature>
<dbReference type="InterPro" id="IPR058031">
    <property type="entry name" value="AAA_lid_NorR"/>
</dbReference>
<keyword evidence="10" id="KW-1185">Reference proteome</keyword>
<dbReference type="Pfam" id="PF25601">
    <property type="entry name" value="AAA_lid_14"/>
    <property type="match status" value="1"/>
</dbReference>
<dbReference type="InterPro" id="IPR002078">
    <property type="entry name" value="Sigma_54_int"/>
</dbReference>
<dbReference type="InterPro" id="IPR025943">
    <property type="entry name" value="Sigma_54_int_dom_ATP-bd_2"/>
</dbReference>
<keyword evidence="1" id="KW-0547">Nucleotide-binding</keyword>
<dbReference type="Pfam" id="PF02954">
    <property type="entry name" value="HTH_8"/>
    <property type="match status" value="1"/>
</dbReference>
<dbReference type="PROSITE" id="PS50045">
    <property type="entry name" value="SIGMA54_INTERACT_4"/>
    <property type="match status" value="1"/>
</dbReference>
<dbReference type="InterPro" id="IPR011006">
    <property type="entry name" value="CheY-like_superfamily"/>
</dbReference>
<feature type="domain" description="Sigma-54 factor interaction" evidence="7">
    <location>
        <begin position="162"/>
        <end position="390"/>
    </location>
</feature>
<dbReference type="Gene3D" id="1.10.10.60">
    <property type="entry name" value="Homeodomain-like"/>
    <property type="match status" value="1"/>
</dbReference>
<evidence type="ECO:0000313" key="10">
    <source>
        <dbReference type="Proteomes" id="UP000293142"/>
    </source>
</evidence>
<dbReference type="SUPFAM" id="SSF46689">
    <property type="entry name" value="Homeodomain-like"/>
    <property type="match status" value="1"/>
</dbReference>
<keyword evidence="2" id="KW-0067">ATP-binding</keyword>
<feature type="domain" description="Response regulatory" evidence="8">
    <location>
        <begin position="23"/>
        <end position="137"/>
    </location>
</feature>
<dbReference type="Gene3D" id="3.40.50.2300">
    <property type="match status" value="1"/>
</dbReference>
<dbReference type="Proteomes" id="UP000293142">
    <property type="component" value="Unassembled WGS sequence"/>
</dbReference>
<evidence type="ECO:0000259" key="7">
    <source>
        <dbReference type="PROSITE" id="PS50045"/>
    </source>
</evidence>
<dbReference type="PROSITE" id="PS00676">
    <property type="entry name" value="SIGMA54_INTERACT_2"/>
    <property type="match status" value="1"/>
</dbReference>
<dbReference type="FunFam" id="3.40.50.300:FF:000006">
    <property type="entry name" value="DNA-binding transcriptional regulator NtrC"/>
    <property type="match status" value="1"/>
</dbReference>
<dbReference type="PROSITE" id="PS00675">
    <property type="entry name" value="SIGMA54_INTERACT_1"/>
    <property type="match status" value="1"/>
</dbReference>
<dbReference type="GO" id="GO:0005524">
    <property type="term" value="F:ATP binding"/>
    <property type="evidence" value="ECO:0007669"/>
    <property type="project" value="UniProtKB-KW"/>
</dbReference>
<dbReference type="SMART" id="SM00448">
    <property type="entry name" value="REC"/>
    <property type="match status" value="1"/>
</dbReference>
<dbReference type="GO" id="GO:0006355">
    <property type="term" value="P:regulation of DNA-templated transcription"/>
    <property type="evidence" value="ECO:0007669"/>
    <property type="project" value="InterPro"/>
</dbReference>
<comment type="caution">
    <text evidence="9">The sequence shown here is derived from an EMBL/GenBank/DDBJ whole genome shotgun (WGS) entry which is preliminary data.</text>
</comment>
<dbReference type="InterPro" id="IPR003593">
    <property type="entry name" value="AAA+_ATPase"/>
</dbReference>
<dbReference type="Pfam" id="PF00072">
    <property type="entry name" value="Response_reg"/>
    <property type="match status" value="1"/>
</dbReference>
<dbReference type="InterPro" id="IPR001789">
    <property type="entry name" value="Sig_transdc_resp-reg_receiver"/>
</dbReference>
<gene>
    <name evidence="9" type="ORF">EYB31_02540</name>
</gene>